<protein>
    <submittedName>
        <fullName evidence="2">Uncharacterized protein</fullName>
    </submittedName>
</protein>
<gene>
    <name evidence="2" type="ORF">TWF506_011096</name>
</gene>
<dbReference type="EMBL" id="JAVHJM010000009">
    <property type="protein sequence ID" value="KAK6506175.1"/>
    <property type="molecule type" value="Genomic_DNA"/>
</dbReference>
<feature type="region of interest" description="Disordered" evidence="1">
    <location>
        <begin position="767"/>
        <end position="850"/>
    </location>
</feature>
<feature type="compositionally biased region" description="Basic and acidic residues" evidence="1">
    <location>
        <begin position="405"/>
        <end position="415"/>
    </location>
</feature>
<dbReference type="AlphaFoldDB" id="A0AAN8RRU2"/>
<dbReference type="Proteomes" id="UP001307849">
    <property type="component" value="Unassembled WGS sequence"/>
</dbReference>
<accession>A0AAN8RRU2</accession>
<feature type="compositionally biased region" description="Basic and acidic residues" evidence="1">
    <location>
        <begin position="805"/>
        <end position="815"/>
    </location>
</feature>
<name>A0AAN8RRU2_9PEZI</name>
<sequence length="850" mass="91853">MAEITDGAKCGDYGDGDRWIFNKEKTPKSEEVSRRGTEAFEYPDTFDYFSLEAPDGRAIHFDSTPEAMEGVEWMVLGDLGQPKKYSKAIFTTSHHKRPLRHGDDRKHVFPGDSLQFIGSSAKAAGYYGLLATEIPVTGPFRLSVTLNSRAIDVVLLTAVGDEEVAGDQESWAERHAKDTSQGSAIGAGNVIPDIGGGYMSQENSVLRPATSRITETTGRRRNKSTPFEQPEPANNVITTDFFEEYPAYEYSSPNLLSESPQQTIDEEVSLGIGQRRLLEEAADTAQELLQQPVLEQEEKGSSLSSLLEGAEPISEEEIIASNQRDEPIGQIGDRPRTLPAVESDPEHDEIAAAVEAVQRSQDPLVGYNRDVSEAGLSGFFPGISRDTDLNEGPDDLIGGQSGNKLADDSLDDLRGDPNVYAEDLTPSVDAGVIGASRGQESIVYPPGLEAFTGQLDEVEGAGVIGASRGQESIVYPPDLEGLPEQPDEVEDASPELARWNSGVDALEEDESVLSQPPGQGAQPRRGSFDEIVQQIGNSVSNGVEGNEGAAAIIGDEESMIDSLPQFPMSSGMDVVNLLNYLGPGGEDLGFNFDGQGFESPRKISTNQVAAPGDEDTIPSHLKPKKWGQTNTGPGTESAPVFGIRPQTREQQEALAMGPPSIDSTSRNSMSRSRLGLSLSSSAFGLNQPPAAPIGRRPLRLTNTPYNPTAMGTDEQVQPRLLNQPVTAIDTEEMPAQVLAPLDESVNIIEQVVLEPEEEKVQTVNEISGESVNDGEEWSITGRRIPRRRRQGAPANQADTTQPAGREPDFWERMAEGQEPLRSSRNRASGAGWSQNFGPNGQGGRQNYERK</sequence>
<keyword evidence="3" id="KW-1185">Reference proteome</keyword>
<organism evidence="2 3">
    <name type="scientific">Arthrobotrys conoides</name>
    <dbReference type="NCBI Taxonomy" id="74498"/>
    <lineage>
        <taxon>Eukaryota</taxon>
        <taxon>Fungi</taxon>
        <taxon>Dikarya</taxon>
        <taxon>Ascomycota</taxon>
        <taxon>Pezizomycotina</taxon>
        <taxon>Orbiliomycetes</taxon>
        <taxon>Orbiliales</taxon>
        <taxon>Orbiliaceae</taxon>
        <taxon>Arthrobotrys</taxon>
    </lineage>
</organism>
<feature type="region of interest" description="Disordered" evidence="1">
    <location>
        <begin position="390"/>
        <end position="418"/>
    </location>
</feature>
<feature type="compositionally biased region" description="Polar residues" evidence="1">
    <location>
        <begin position="820"/>
        <end position="838"/>
    </location>
</feature>
<feature type="region of interest" description="Disordered" evidence="1">
    <location>
        <begin position="608"/>
        <end position="640"/>
    </location>
</feature>
<comment type="caution">
    <text evidence="2">The sequence shown here is derived from an EMBL/GenBank/DDBJ whole genome shotgun (WGS) entry which is preliminary data.</text>
</comment>
<reference evidence="2 3" key="1">
    <citation type="submission" date="2019-10" db="EMBL/GenBank/DDBJ databases">
        <authorList>
            <person name="Palmer J.M."/>
        </authorList>
    </citation>
    <scope>NUCLEOTIDE SEQUENCE [LARGE SCALE GENOMIC DNA]</scope>
    <source>
        <strain evidence="2 3">TWF506</strain>
    </source>
</reference>
<evidence type="ECO:0000313" key="3">
    <source>
        <dbReference type="Proteomes" id="UP001307849"/>
    </source>
</evidence>
<evidence type="ECO:0000256" key="1">
    <source>
        <dbReference type="SAM" id="MobiDB-lite"/>
    </source>
</evidence>
<feature type="region of interest" description="Disordered" evidence="1">
    <location>
        <begin position="213"/>
        <end position="233"/>
    </location>
</feature>
<feature type="region of interest" description="Disordered" evidence="1">
    <location>
        <begin position="501"/>
        <end position="525"/>
    </location>
</feature>
<proteinExistence type="predicted"/>
<evidence type="ECO:0000313" key="2">
    <source>
        <dbReference type="EMBL" id="KAK6506175.1"/>
    </source>
</evidence>